<evidence type="ECO:0000313" key="16">
    <source>
        <dbReference type="EMBL" id="MYH62530.1"/>
    </source>
</evidence>
<dbReference type="GO" id="GO:0009279">
    <property type="term" value="C:cell outer membrane"/>
    <property type="evidence" value="ECO:0007669"/>
    <property type="project" value="UniProtKB-SubCell"/>
</dbReference>
<gene>
    <name evidence="16" type="ORF">F4148_12515</name>
</gene>
<evidence type="ECO:0000256" key="6">
    <source>
        <dbReference type="ARBA" id="ARBA00023004"/>
    </source>
</evidence>
<dbReference type="Pfam" id="PF07715">
    <property type="entry name" value="Plug"/>
    <property type="match status" value="1"/>
</dbReference>
<dbReference type="InterPro" id="IPR039426">
    <property type="entry name" value="TonB-dep_rcpt-like"/>
</dbReference>
<feature type="non-terminal residue" evidence="16">
    <location>
        <position position="664"/>
    </location>
</feature>
<evidence type="ECO:0000256" key="12">
    <source>
        <dbReference type="RuleBase" id="RU003357"/>
    </source>
</evidence>
<evidence type="ECO:0000259" key="14">
    <source>
        <dbReference type="Pfam" id="PF00593"/>
    </source>
</evidence>
<dbReference type="InterPro" id="IPR000531">
    <property type="entry name" value="Beta-barrel_TonB"/>
</dbReference>
<evidence type="ECO:0000256" key="4">
    <source>
        <dbReference type="ARBA" id="ARBA00022496"/>
    </source>
</evidence>
<feature type="domain" description="TonB-dependent receptor plug" evidence="15">
    <location>
        <begin position="46"/>
        <end position="154"/>
    </location>
</feature>
<keyword evidence="16" id="KW-0675">Receptor</keyword>
<comment type="subcellular location">
    <subcellularLocation>
        <location evidence="1 11">Cell outer membrane</location>
        <topology evidence="1 11">Multi-pass membrane protein</topology>
    </subcellularLocation>
</comment>
<proteinExistence type="inferred from homology"/>
<dbReference type="AlphaFoldDB" id="A0A6B1G250"/>
<organism evidence="16">
    <name type="scientific">Caldilineaceae bacterium SB0675_bin_29</name>
    <dbReference type="NCBI Taxonomy" id="2605266"/>
    <lineage>
        <taxon>Bacteria</taxon>
        <taxon>Bacillati</taxon>
        <taxon>Chloroflexota</taxon>
        <taxon>Caldilineae</taxon>
        <taxon>Caldilineales</taxon>
        <taxon>Caldilineaceae</taxon>
    </lineage>
</organism>
<keyword evidence="3 11" id="KW-1134">Transmembrane beta strand</keyword>
<comment type="caution">
    <text evidence="16">The sequence shown here is derived from an EMBL/GenBank/DDBJ whole genome shotgun (WGS) entry which is preliminary data.</text>
</comment>
<dbReference type="PROSITE" id="PS52016">
    <property type="entry name" value="TONB_DEPENDENT_REC_3"/>
    <property type="match status" value="1"/>
</dbReference>
<keyword evidence="2 11" id="KW-0813">Transport</keyword>
<protein>
    <submittedName>
        <fullName evidence="16">TonB-dependent receptor plug domain-containing protein</fullName>
    </submittedName>
</protein>
<evidence type="ECO:0000256" key="13">
    <source>
        <dbReference type="SAM" id="SignalP"/>
    </source>
</evidence>
<evidence type="ECO:0000256" key="2">
    <source>
        <dbReference type="ARBA" id="ARBA00022448"/>
    </source>
</evidence>
<evidence type="ECO:0000256" key="1">
    <source>
        <dbReference type="ARBA" id="ARBA00004571"/>
    </source>
</evidence>
<dbReference type="GO" id="GO:0006826">
    <property type="term" value="P:iron ion transport"/>
    <property type="evidence" value="ECO:0007669"/>
    <property type="project" value="UniProtKB-KW"/>
</dbReference>
<dbReference type="PANTHER" id="PTHR32552:SF81">
    <property type="entry name" value="TONB-DEPENDENT OUTER MEMBRANE RECEPTOR"/>
    <property type="match status" value="1"/>
</dbReference>
<evidence type="ECO:0000259" key="15">
    <source>
        <dbReference type="Pfam" id="PF07715"/>
    </source>
</evidence>
<keyword evidence="9 11" id="KW-0472">Membrane</keyword>
<evidence type="ECO:0000256" key="9">
    <source>
        <dbReference type="ARBA" id="ARBA00023136"/>
    </source>
</evidence>
<keyword evidence="6" id="KW-0408">Iron</keyword>
<keyword evidence="5 11" id="KW-0812">Transmembrane</keyword>
<feature type="signal peptide" evidence="13">
    <location>
        <begin position="1"/>
        <end position="24"/>
    </location>
</feature>
<keyword evidence="7" id="KW-0406">Ion transport</keyword>
<evidence type="ECO:0000256" key="8">
    <source>
        <dbReference type="ARBA" id="ARBA00023077"/>
    </source>
</evidence>
<dbReference type="EMBL" id="VYDA01000448">
    <property type="protein sequence ID" value="MYH62530.1"/>
    <property type="molecule type" value="Genomic_DNA"/>
</dbReference>
<evidence type="ECO:0000256" key="5">
    <source>
        <dbReference type="ARBA" id="ARBA00022692"/>
    </source>
</evidence>
<keyword evidence="10 11" id="KW-0998">Cell outer membrane</keyword>
<accession>A0A6B1G250</accession>
<sequence length="664" mass="70676">MKLFDLRSVTTLAVLLATALPAVAQNETQGGLEEITVTAQRREESLQDAAIALDVLDMAKLSRAGMESARDLGRISPSLGVAAGGGPLTSLFVRGVGANTVNPLFDAGVAQNFDGVYLGRPAAASGLSFYDMDRVEFLKGPQGTLYGRNATGGVVNYIPVQPSIGETSGYAQVDVGNFGKIAAQGALNIAAGDSSAFRVSGNFLERDPYADDGLNDAESYSLRAQFLTDLSENASLRIAVDHSDVSGTGVTGDLIGLYNNNGFAGPLTDFTPSGFAIDSGGTSDEANALSGSVLAGPAFAFLPPIGADEVFQDLTYTGVLAEFNYETESGTLTFIPAYREADQDYTFIGPRFGPAPAKEKHEQFTAELRFATELDGSFDAVFGAFYFDEEIDFSGTFNQDYIAPIQNFSNGGDSWAIFAQGTFDVSDTFRLNLGVRYTEDEKFVDGTTHTFVLFCGGPPGPNFITPPDSFAAGCQNQLPFPTVTDPDDFIDYLVANGVIPPGSTSQDGFYPTINGIPGAIIDVDGAGGLSLVNTVSDDEVTYRFGVEWDVGEDSLIYAVYERGYRAGGVDISQVQPTYPAEFIDAITIGSKNRFLDNTVQLNIEAFYWDYKDQQINYFATIGGGPAFPTASAESTIQGVDIDLIWTSSDATTIGVKAQFLDSTY</sequence>
<evidence type="ECO:0000256" key="3">
    <source>
        <dbReference type="ARBA" id="ARBA00022452"/>
    </source>
</evidence>
<evidence type="ECO:0000256" key="10">
    <source>
        <dbReference type="ARBA" id="ARBA00023237"/>
    </source>
</evidence>
<reference evidence="16" key="1">
    <citation type="submission" date="2019-09" db="EMBL/GenBank/DDBJ databases">
        <title>Characterisation of the sponge microbiome using genome-centric metagenomics.</title>
        <authorList>
            <person name="Engelberts J.P."/>
            <person name="Robbins S.J."/>
            <person name="De Goeij J.M."/>
            <person name="Aranda M."/>
            <person name="Bell S.C."/>
            <person name="Webster N.S."/>
        </authorList>
    </citation>
    <scope>NUCLEOTIDE SEQUENCE</scope>
    <source>
        <strain evidence="16">SB0675_bin_29</strain>
    </source>
</reference>
<comment type="similarity">
    <text evidence="11 12">Belongs to the TonB-dependent receptor family.</text>
</comment>
<dbReference type="Gene3D" id="2.40.170.20">
    <property type="entry name" value="TonB-dependent receptor, beta-barrel domain"/>
    <property type="match status" value="2"/>
</dbReference>
<evidence type="ECO:0000256" key="11">
    <source>
        <dbReference type="PROSITE-ProRule" id="PRU01360"/>
    </source>
</evidence>
<name>A0A6B1G250_9CHLR</name>
<dbReference type="Pfam" id="PF00593">
    <property type="entry name" value="TonB_dep_Rec_b-barrel"/>
    <property type="match status" value="1"/>
</dbReference>
<dbReference type="PANTHER" id="PTHR32552">
    <property type="entry name" value="FERRICHROME IRON RECEPTOR-RELATED"/>
    <property type="match status" value="1"/>
</dbReference>
<keyword evidence="4" id="KW-0410">Iron transport</keyword>
<evidence type="ECO:0000256" key="7">
    <source>
        <dbReference type="ARBA" id="ARBA00023065"/>
    </source>
</evidence>
<dbReference type="InterPro" id="IPR036942">
    <property type="entry name" value="Beta-barrel_TonB_sf"/>
</dbReference>
<dbReference type="InterPro" id="IPR012910">
    <property type="entry name" value="Plug_dom"/>
</dbReference>
<keyword evidence="8 12" id="KW-0798">TonB box</keyword>
<feature type="chain" id="PRO_5025630225" evidence="13">
    <location>
        <begin position="25"/>
        <end position="664"/>
    </location>
</feature>
<dbReference type="SUPFAM" id="SSF56935">
    <property type="entry name" value="Porins"/>
    <property type="match status" value="1"/>
</dbReference>
<feature type="domain" description="TonB-dependent receptor-like beta-barrel" evidence="14">
    <location>
        <begin position="270"/>
        <end position="646"/>
    </location>
</feature>
<keyword evidence="13" id="KW-0732">Signal</keyword>